<feature type="region of interest" description="Disordered" evidence="1">
    <location>
        <begin position="1"/>
        <end position="34"/>
    </location>
</feature>
<accession>A0A8J2KMB6</accession>
<evidence type="ECO:0000256" key="1">
    <source>
        <dbReference type="SAM" id="MobiDB-lite"/>
    </source>
</evidence>
<feature type="compositionally biased region" description="Polar residues" evidence="1">
    <location>
        <begin position="1"/>
        <end position="15"/>
    </location>
</feature>
<evidence type="ECO:0000313" key="2">
    <source>
        <dbReference type="EMBL" id="CAG7727961.1"/>
    </source>
</evidence>
<feature type="compositionally biased region" description="Basic and acidic residues" evidence="1">
    <location>
        <begin position="16"/>
        <end position="30"/>
    </location>
</feature>
<dbReference type="AlphaFoldDB" id="A0A8J2KMB6"/>
<organism evidence="2 3">
    <name type="scientific">Allacma fusca</name>
    <dbReference type="NCBI Taxonomy" id="39272"/>
    <lineage>
        <taxon>Eukaryota</taxon>
        <taxon>Metazoa</taxon>
        <taxon>Ecdysozoa</taxon>
        <taxon>Arthropoda</taxon>
        <taxon>Hexapoda</taxon>
        <taxon>Collembola</taxon>
        <taxon>Symphypleona</taxon>
        <taxon>Sminthuridae</taxon>
        <taxon>Allacma</taxon>
    </lineage>
</organism>
<comment type="caution">
    <text evidence="2">The sequence shown here is derived from an EMBL/GenBank/DDBJ whole genome shotgun (WGS) entry which is preliminary data.</text>
</comment>
<reference evidence="2" key="1">
    <citation type="submission" date="2021-06" db="EMBL/GenBank/DDBJ databases">
        <authorList>
            <person name="Hodson N. C."/>
            <person name="Mongue J. A."/>
            <person name="Jaron S. K."/>
        </authorList>
    </citation>
    <scope>NUCLEOTIDE SEQUENCE</scope>
</reference>
<dbReference type="EMBL" id="CAJVCH010156188">
    <property type="protein sequence ID" value="CAG7727961.1"/>
    <property type="molecule type" value="Genomic_DNA"/>
</dbReference>
<feature type="non-terminal residue" evidence="2">
    <location>
        <position position="1"/>
    </location>
</feature>
<gene>
    <name evidence="2" type="ORF">AFUS01_LOCUS16775</name>
</gene>
<proteinExistence type="predicted"/>
<protein>
    <submittedName>
        <fullName evidence="2">Uncharacterized protein</fullName>
    </submittedName>
</protein>
<keyword evidence="3" id="KW-1185">Reference proteome</keyword>
<evidence type="ECO:0000313" key="3">
    <source>
        <dbReference type="Proteomes" id="UP000708208"/>
    </source>
</evidence>
<sequence length="159" mass="17940">TRSRTKQVPTNAESSNLRDKNAPDGLDNPRNKKKRKKTLNFIHLEMLESFERAYFVKAFTKYQPKAKLSNFKVASAVKKQQRCFKIGNSTCWKSWMDAEEPSYSTSWKLRVHRSGAEGPYRPLSDWPIFGFNDPASPMSTLFNGSGAYVPVGDAPAAST</sequence>
<dbReference type="Proteomes" id="UP000708208">
    <property type="component" value="Unassembled WGS sequence"/>
</dbReference>
<name>A0A8J2KMB6_9HEXA</name>